<keyword evidence="5" id="KW-0136">Cellulose degradation</keyword>
<dbReference type="InterPro" id="IPR018247">
    <property type="entry name" value="EF_Hand_1_Ca_BS"/>
</dbReference>
<feature type="domain" description="Dockerin" evidence="10">
    <location>
        <begin position="777"/>
        <end position="847"/>
    </location>
</feature>
<dbReference type="AlphaFoldDB" id="U4R0C1"/>
<sequence length="849" mass="93969">MKYFKKVCITLAALLISTSFAASIGTQSVKAASSTTIPCRQLERLDRGIVAINQGNGKIYVGWRLLGTEPGNIAFNLYRKTSGGTEVKLNSSPITSSTNYVDNGVDTTKDNTYIVKTVLDGIESSESEQYTLAASTPVRQYIPLKLKTLPTGYYTMHINVGDLDGDGKYDYIVKRMNDDRSPVQVEAYKSDGTFLWRIDLGPNIETYNTAMTSPLVVSDLNSDGKAEVLIKTGESTRFGDGTLIGDTNNDGITNYCNTSLTSYQVLSGPEFISVVDGMTGKELSRADFIARGKVTDWGDDYGNRASFIFMTVAYLDGIHPSVVMSRGPGNVMKVEAWDFKDGKLSQRWKWDARNQVLPSGKNFPDFHAIRAVDVDKDGKDEISWGGSMLDDNGTLLYATELTHGDRFIIGDIDPDRNGLECYAIQQNNPSLLGAALYDAGNGTLIKKMYMSAVGDVGRGDCADIDPNYKGMESWSTLENLYNCKGEVIGSEKSFPYLSIWWDGDLLREFFIGTDSNGFNAAINKWNYTTKTSNRLYSIYQEGVKSTYAGRPPFYGDIMGDWREEVILETTDNSELCIYTTTIPTNYRIYTLMHNPAYRNSVDVKGYLSSVYPDFYLGEGMATPPAPNISTGDGELIKALRVNDSNNAADWYIQSNLQVGDTVYGDRTYKYTKIPQSFAGSEWIRTACDSKSYLSEEAYFTAKKDISVYVGLDSRMTSIPSWLNDWTKTGESLNDDNTIIFNLYKKDFPSGSVVRLGTNGGSATFVNYTVIVKPNTAPAFLYGDVNGDGIVDVLDYSTMRSYLLQITNSMPSAYWQMAGDLNSDGAIDSMDYLYLKMYLLGTIKSLTVSP</sequence>
<dbReference type="InterPro" id="IPR002105">
    <property type="entry name" value="Dockerin_1_rpt"/>
</dbReference>
<feature type="chain" id="PRO_5038453185" description="cellulase" evidence="9">
    <location>
        <begin position="22"/>
        <end position="849"/>
    </location>
</feature>
<dbReference type="EMBL" id="ATAY01000039">
    <property type="protein sequence ID" value="EPR11463.1"/>
    <property type="molecule type" value="Genomic_DNA"/>
</dbReference>
<dbReference type="InterPro" id="IPR013783">
    <property type="entry name" value="Ig-like_fold"/>
</dbReference>
<evidence type="ECO:0000256" key="7">
    <source>
        <dbReference type="ARBA" id="ARBA00023295"/>
    </source>
</evidence>
<dbReference type="PATRIC" id="fig|1330534.3.peg.2355"/>
<evidence type="ECO:0000313" key="11">
    <source>
        <dbReference type="EMBL" id="EPR11463.1"/>
    </source>
</evidence>
<name>U4R0C1_9FIRM</name>
<keyword evidence="4" id="KW-0378">Hydrolase</keyword>
<protein>
    <recommendedName>
        <fullName evidence="2">cellulase</fullName>
        <ecNumber evidence="2">3.2.1.4</ecNumber>
    </recommendedName>
</protein>
<proteinExistence type="predicted"/>
<dbReference type="PANTHER" id="PTHR43118:SF1">
    <property type="entry name" value="RHAMNOGALACTURONAN LYASE (EUROFUNG)"/>
    <property type="match status" value="1"/>
</dbReference>
<dbReference type="Pfam" id="PF21348">
    <property type="entry name" value="RGL11_C"/>
    <property type="match status" value="1"/>
</dbReference>
<evidence type="ECO:0000256" key="4">
    <source>
        <dbReference type="ARBA" id="ARBA00022801"/>
    </source>
</evidence>
<dbReference type="InterPro" id="IPR034641">
    <property type="entry name" value="RGL11"/>
</dbReference>
<evidence type="ECO:0000256" key="2">
    <source>
        <dbReference type="ARBA" id="ARBA00012601"/>
    </source>
</evidence>
<dbReference type="EC" id="3.2.1.4" evidence="2"/>
<evidence type="ECO:0000256" key="8">
    <source>
        <dbReference type="ARBA" id="ARBA00023326"/>
    </source>
</evidence>
<reference evidence="11 12" key="1">
    <citation type="journal article" date="2013" name="Genome Announc.">
        <title>Draft Genome Sequence of the Cellulolytic Bacterium Clostridium papyrosolvens C7 (ATCC 700395).</title>
        <authorList>
            <person name="Zepeda V."/>
            <person name="Dassa B."/>
            <person name="Borovok I."/>
            <person name="Lamed R."/>
            <person name="Bayer E.A."/>
            <person name="Cate J.H."/>
        </authorList>
    </citation>
    <scope>NUCLEOTIDE SEQUENCE [LARGE SCALE GENOMIC DNA]</scope>
    <source>
        <strain evidence="11 12">C7</strain>
    </source>
</reference>
<comment type="catalytic activity">
    <reaction evidence="1">
        <text>Endohydrolysis of (1-&gt;4)-beta-D-glucosidic linkages in cellulose, lichenin and cereal beta-D-glucans.</text>
        <dbReference type="EC" id="3.2.1.4"/>
    </reaction>
</comment>
<gene>
    <name evidence="11" type="ORF">L323_11805</name>
</gene>
<dbReference type="Gene3D" id="2.60.40.10">
    <property type="entry name" value="Immunoglobulins"/>
    <property type="match status" value="1"/>
</dbReference>
<dbReference type="PROSITE" id="PS00018">
    <property type="entry name" value="EF_HAND_1"/>
    <property type="match status" value="1"/>
</dbReference>
<dbReference type="Proteomes" id="UP000016860">
    <property type="component" value="Unassembled WGS sequence"/>
</dbReference>
<dbReference type="SUPFAM" id="SSF63446">
    <property type="entry name" value="Type I dockerin domain"/>
    <property type="match status" value="1"/>
</dbReference>
<dbReference type="InterPro" id="IPR028994">
    <property type="entry name" value="Integrin_alpha_N"/>
</dbReference>
<evidence type="ECO:0000259" key="10">
    <source>
        <dbReference type="PROSITE" id="PS51766"/>
    </source>
</evidence>
<keyword evidence="3 9" id="KW-0732">Signal</keyword>
<dbReference type="Pfam" id="PF00404">
    <property type="entry name" value="Dockerin_1"/>
    <property type="match status" value="1"/>
</dbReference>
<dbReference type="Gene3D" id="1.10.1330.10">
    <property type="entry name" value="Dockerin domain"/>
    <property type="match status" value="1"/>
</dbReference>
<dbReference type="InterPro" id="IPR041624">
    <property type="entry name" value="RGI_lyase"/>
</dbReference>
<evidence type="ECO:0000256" key="1">
    <source>
        <dbReference type="ARBA" id="ARBA00000966"/>
    </source>
</evidence>
<dbReference type="Pfam" id="PF18370">
    <property type="entry name" value="RGI_lyase"/>
    <property type="match status" value="1"/>
</dbReference>
<dbReference type="InterPro" id="IPR036439">
    <property type="entry name" value="Dockerin_dom_sf"/>
</dbReference>
<keyword evidence="7" id="KW-0326">Glycosidase</keyword>
<keyword evidence="8" id="KW-0624">Polysaccharide degradation</keyword>
<dbReference type="InterPro" id="IPR049366">
    <property type="entry name" value="RGL11_C"/>
</dbReference>
<dbReference type="GO" id="GO:0008810">
    <property type="term" value="F:cellulase activity"/>
    <property type="evidence" value="ECO:0007669"/>
    <property type="project" value="UniProtKB-EC"/>
</dbReference>
<dbReference type="OrthoDB" id="9802318at2"/>
<dbReference type="RefSeq" id="WP_020815859.1">
    <property type="nucleotide sequence ID" value="NZ_ATAY01000039.1"/>
</dbReference>
<evidence type="ECO:0000313" key="12">
    <source>
        <dbReference type="Proteomes" id="UP000016860"/>
    </source>
</evidence>
<feature type="signal peptide" evidence="9">
    <location>
        <begin position="1"/>
        <end position="21"/>
    </location>
</feature>
<evidence type="ECO:0000256" key="3">
    <source>
        <dbReference type="ARBA" id="ARBA00022729"/>
    </source>
</evidence>
<accession>U4R0C1</accession>
<evidence type="ECO:0000256" key="9">
    <source>
        <dbReference type="SAM" id="SignalP"/>
    </source>
</evidence>
<dbReference type="PROSITE" id="PS51766">
    <property type="entry name" value="DOCKERIN"/>
    <property type="match status" value="1"/>
</dbReference>
<dbReference type="PANTHER" id="PTHR43118">
    <property type="entry name" value="RHAMNOGALACTURONAN LYASE (EUROFUNG)"/>
    <property type="match status" value="1"/>
</dbReference>
<dbReference type="STRING" id="1330534.L323_11805"/>
<comment type="caution">
    <text evidence="11">The sequence shown here is derived from an EMBL/GenBank/DDBJ whole genome shotgun (WGS) entry which is preliminary data.</text>
</comment>
<dbReference type="SUPFAM" id="SSF69318">
    <property type="entry name" value="Integrin alpha N-terminal domain"/>
    <property type="match status" value="1"/>
</dbReference>
<dbReference type="InterPro" id="IPR016134">
    <property type="entry name" value="Dockerin_dom"/>
</dbReference>
<dbReference type="GO" id="GO:0030245">
    <property type="term" value="P:cellulose catabolic process"/>
    <property type="evidence" value="ECO:0007669"/>
    <property type="project" value="UniProtKB-KW"/>
</dbReference>
<evidence type="ECO:0000256" key="6">
    <source>
        <dbReference type="ARBA" id="ARBA00023277"/>
    </source>
</evidence>
<organism evidence="11 12">
    <name type="scientific">Ruminiclostridium papyrosolvens C7</name>
    <dbReference type="NCBI Taxonomy" id="1330534"/>
    <lineage>
        <taxon>Bacteria</taxon>
        <taxon>Bacillati</taxon>
        <taxon>Bacillota</taxon>
        <taxon>Clostridia</taxon>
        <taxon>Eubacteriales</taxon>
        <taxon>Oscillospiraceae</taxon>
        <taxon>Ruminiclostridium</taxon>
    </lineage>
</organism>
<keyword evidence="6" id="KW-0119">Carbohydrate metabolism</keyword>
<evidence type="ECO:0000256" key="5">
    <source>
        <dbReference type="ARBA" id="ARBA00023001"/>
    </source>
</evidence>
<dbReference type="CDD" id="cd14256">
    <property type="entry name" value="Dockerin_I"/>
    <property type="match status" value="1"/>
</dbReference>